<dbReference type="PATRIC" id="fig|1348657.5.peg.3195"/>
<gene>
    <name evidence="1" type="ORF">M622_18910</name>
</gene>
<sequence>MGMFSDRYCYVPRELSPISGRRENLFWPVYAWRVLYPDDRQQAGCNLFQETLLGLMRAGVTEATKLAELMAIDSELVRFIIASQLQPNGWIDHLNKVTQDGARLLDEAEDRRLNLRVGYAFQDAIGGQLLPRFSTTLPEVQPVGTDQNNRPVFVLDRDNGRQEKPFLLQAKAPAKADVPGLLAAYRQYRHELAHARRSGETVGFDVAIRTLDYIDDRPLHLYFWCELYRDENGPQRWLISDPFRLRPAVSWLREPFLDLAKGNAALRRRMQRLLPDISADDLSVDEWFERLDEHADFQVESKYPFLKSRAPLVHEHLLRVLRQKAKIEEAQGRIHPEDLGALMTESASLIEAVLKWLLEEWPVEPCWPNRGNWTRAEALAEIRALTVQAVDDDIAHALAGQARRSVANAMTNRDQPLKALLAGALFAANGRDDHPFHRLGSDQLQLAQLPKLADYRNKVGGHASGERPNKDVTLKHSEFAIKWGVGALLTNAYITMA</sequence>
<keyword evidence="2" id="KW-1185">Reference proteome</keyword>
<dbReference type="AlphaFoldDB" id="S9ZI93"/>
<protein>
    <submittedName>
        <fullName evidence="1">Uncharacterized protein</fullName>
    </submittedName>
</protein>
<reference evidence="1 2" key="1">
    <citation type="submission" date="2013-06" db="EMBL/GenBank/DDBJ databases">
        <title>Draft genome sequence of Thauera terpenica.</title>
        <authorList>
            <person name="Liu B."/>
            <person name="Frostegard A.H."/>
            <person name="Shapleigh J.P."/>
        </authorList>
    </citation>
    <scope>NUCLEOTIDE SEQUENCE [LARGE SCALE GENOMIC DNA]</scope>
    <source>
        <strain evidence="1 2">58Eu</strain>
    </source>
</reference>
<dbReference type="eggNOG" id="ENOG5031MFG">
    <property type="taxonomic scope" value="Bacteria"/>
</dbReference>
<accession>S9ZI93</accession>
<evidence type="ECO:0000313" key="1">
    <source>
        <dbReference type="EMBL" id="EPZ14321.1"/>
    </source>
</evidence>
<comment type="caution">
    <text evidence="1">The sequence shown here is derived from an EMBL/GenBank/DDBJ whole genome shotgun (WGS) entry which is preliminary data.</text>
</comment>
<name>S9ZI93_9RHOO</name>
<dbReference type="EMBL" id="ATJV01000088">
    <property type="protein sequence ID" value="EPZ14321.1"/>
    <property type="molecule type" value="Genomic_DNA"/>
</dbReference>
<evidence type="ECO:0000313" key="2">
    <source>
        <dbReference type="Proteomes" id="UP000015455"/>
    </source>
</evidence>
<organism evidence="1 2">
    <name type="scientific">Thauera terpenica 58Eu</name>
    <dbReference type="NCBI Taxonomy" id="1348657"/>
    <lineage>
        <taxon>Bacteria</taxon>
        <taxon>Pseudomonadati</taxon>
        <taxon>Pseudomonadota</taxon>
        <taxon>Betaproteobacteria</taxon>
        <taxon>Rhodocyclales</taxon>
        <taxon>Zoogloeaceae</taxon>
        <taxon>Thauera</taxon>
    </lineage>
</organism>
<dbReference type="Proteomes" id="UP000015455">
    <property type="component" value="Unassembled WGS sequence"/>
</dbReference>
<dbReference type="STRING" id="1348657.M622_18910"/>
<proteinExistence type="predicted"/>